<organism evidence="5 6">
    <name type="scientific">Bacillus seohaeanensis</name>
    <dbReference type="NCBI Taxonomy" id="284580"/>
    <lineage>
        <taxon>Bacteria</taxon>
        <taxon>Bacillati</taxon>
        <taxon>Bacillota</taxon>
        <taxon>Bacilli</taxon>
        <taxon>Bacillales</taxon>
        <taxon>Bacillaceae</taxon>
        <taxon>Bacillus</taxon>
    </lineage>
</organism>
<sequence length="188" mass="22101">MTTLLQKIPVLYTKHYILRGISTKDAPNLFPFLSDADTMKYLTPHPVQTLEEMADKIKLHLEGFYEKKEIPWVIIDKEKEEIIGFFRLHKLHLWHKKAEMGAVIRADYQHKGVMTELLPIILEYSFETLELNRIVGDLFAKNVGSQKLMEKFGFHQDGVLRQTDFDGTRYHDTVVYSMLRAEYLELKK</sequence>
<dbReference type="RefSeq" id="WP_071410428.1">
    <property type="nucleotide sequence ID" value="NZ_JBHUMF010000017.1"/>
</dbReference>
<accession>A0ABW5RRJ9</accession>
<reference evidence="6" key="1">
    <citation type="journal article" date="2019" name="Int. J. Syst. Evol. Microbiol.">
        <title>The Global Catalogue of Microorganisms (GCM) 10K type strain sequencing project: providing services to taxonomists for standard genome sequencing and annotation.</title>
        <authorList>
            <consortium name="The Broad Institute Genomics Platform"/>
            <consortium name="The Broad Institute Genome Sequencing Center for Infectious Disease"/>
            <person name="Wu L."/>
            <person name="Ma J."/>
        </authorList>
    </citation>
    <scope>NUCLEOTIDE SEQUENCE [LARGE SCALE GENOMIC DNA]</scope>
    <source>
        <strain evidence="6">KCTC 3913</strain>
    </source>
</reference>
<protein>
    <submittedName>
        <fullName evidence="5">GNAT family N-acetyltransferase</fullName>
        <ecNumber evidence="5">2.3.-.-</ecNumber>
    </submittedName>
</protein>
<dbReference type="InterPro" id="IPR051531">
    <property type="entry name" value="N-acetyltransferase"/>
</dbReference>
<feature type="domain" description="N-acetyltransferase" evidence="4">
    <location>
        <begin position="16"/>
        <end position="181"/>
    </location>
</feature>
<gene>
    <name evidence="5" type="ORF">ACFSUL_08160</name>
</gene>
<evidence type="ECO:0000313" key="6">
    <source>
        <dbReference type="Proteomes" id="UP001597506"/>
    </source>
</evidence>
<keyword evidence="1 5" id="KW-0808">Transferase</keyword>
<dbReference type="CDD" id="cd04301">
    <property type="entry name" value="NAT_SF"/>
    <property type="match status" value="1"/>
</dbReference>
<dbReference type="EC" id="2.3.-.-" evidence="5"/>
<dbReference type="EMBL" id="JBHUMF010000017">
    <property type="protein sequence ID" value="MFD2680731.1"/>
    <property type="molecule type" value="Genomic_DNA"/>
</dbReference>
<evidence type="ECO:0000259" key="4">
    <source>
        <dbReference type="PROSITE" id="PS51186"/>
    </source>
</evidence>
<dbReference type="Pfam" id="PF13302">
    <property type="entry name" value="Acetyltransf_3"/>
    <property type="match status" value="1"/>
</dbReference>
<dbReference type="Gene3D" id="3.40.630.30">
    <property type="match status" value="1"/>
</dbReference>
<dbReference type="PANTHER" id="PTHR43792:SF8">
    <property type="entry name" value="[RIBOSOMAL PROTEIN US5]-ALANINE N-ACETYLTRANSFERASE"/>
    <property type="match status" value="1"/>
</dbReference>
<dbReference type="Proteomes" id="UP001597506">
    <property type="component" value="Unassembled WGS sequence"/>
</dbReference>
<dbReference type="GO" id="GO:0016746">
    <property type="term" value="F:acyltransferase activity"/>
    <property type="evidence" value="ECO:0007669"/>
    <property type="project" value="UniProtKB-KW"/>
</dbReference>
<comment type="similarity">
    <text evidence="3">Belongs to the acetyltransferase family. RimJ subfamily.</text>
</comment>
<evidence type="ECO:0000256" key="2">
    <source>
        <dbReference type="ARBA" id="ARBA00023315"/>
    </source>
</evidence>
<dbReference type="InterPro" id="IPR000182">
    <property type="entry name" value="GNAT_dom"/>
</dbReference>
<name>A0ABW5RRJ9_9BACI</name>
<keyword evidence="2 5" id="KW-0012">Acyltransferase</keyword>
<dbReference type="InterPro" id="IPR016181">
    <property type="entry name" value="Acyl_CoA_acyltransferase"/>
</dbReference>
<dbReference type="PROSITE" id="PS51186">
    <property type="entry name" value="GNAT"/>
    <property type="match status" value="1"/>
</dbReference>
<keyword evidence="6" id="KW-1185">Reference proteome</keyword>
<proteinExistence type="inferred from homology"/>
<evidence type="ECO:0000256" key="1">
    <source>
        <dbReference type="ARBA" id="ARBA00022679"/>
    </source>
</evidence>
<dbReference type="PANTHER" id="PTHR43792">
    <property type="entry name" value="GNAT FAMILY, PUTATIVE (AFU_ORTHOLOGUE AFUA_3G00765)-RELATED-RELATED"/>
    <property type="match status" value="1"/>
</dbReference>
<comment type="caution">
    <text evidence="5">The sequence shown here is derived from an EMBL/GenBank/DDBJ whole genome shotgun (WGS) entry which is preliminary data.</text>
</comment>
<dbReference type="SUPFAM" id="SSF55729">
    <property type="entry name" value="Acyl-CoA N-acyltransferases (Nat)"/>
    <property type="match status" value="1"/>
</dbReference>
<evidence type="ECO:0000313" key="5">
    <source>
        <dbReference type="EMBL" id="MFD2680731.1"/>
    </source>
</evidence>
<evidence type="ECO:0000256" key="3">
    <source>
        <dbReference type="ARBA" id="ARBA00038502"/>
    </source>
</evidence>